<comment type="function">
    <text evidence="4">Covalent carrier of the coenzyme of citrate lyase.</text>
</comment>
<evidence type="ECO:0000313" key="6">
    <source>
        <dbReference type="EMBL" id="AGW45502.1"/>
    </source>
</evidence>
<keyword evidence="3 4" id="KW-0597">Phosphoprotein</keyword>
<dbReference type="InterPro" id="IPR006495">
    <property type="entry name" value="CitD"/>
</dbReference>
<proteinExistence type="inferred from homology"/>
<name>A0A059Q9P2_9BACT</name>
<comment type="subcellular location">
    <subcellularLocation>
        <location evidence="1 4">Cytoplasm</location>
    </subcellularLocation>
</comment>
<dbReference type="NCBIfam" id="NF009726">
    <property type="entry name" value="PRK13253.1"/>
    <property type="match status" value="1"/>
</dbReference>
<dbReference type="PIRSF" id="PIRSF002736">
    <property type="entry name" value="Citrt_lyas_gamma"/>
    <property type="match status" value="1"/>
</dbReference>
<dbReference type="Pfam" id="PF06857">
    <property type="entry name" value="ACP"/>
    <property type="match status" value="1"/>
</dbReference>
<evidence type="ECO:0000256" key="1">
    <source>
        <dbReference type="ARBA" id="ARBA00004496"/>
    </source>
</evidence>
<evidence type="ECO:0000256" key="3">
    <source>
        <dbReference type="ARBA" id="ARBA00022553"/>
    </source>
</evidence>
<evidence type="ECO:0000256" key="5">
    <source>
        <dbReference type="PIRSR" id="PIRSR002736-50"/>
    </source>
</evidence>
<dbReference type="GO" id="GO:0005737">
    <property type="term" value="C:cytoplasm"/>
    <property type="evidence" value="ECO:0007669"/>
    <property type="project" value="UniProtKB-SubCell"/>
</dbReference>
<keyword evidence="6" id="KW-0456">Lyase</keyword>
<keyword evidence="2 4" id="KW-0963">Cytoplasm</keyword>
<gene>
    <name evidence="4" type="primary">citD</name>
</gene>
<dbReference type="AlphaFoldDB" id="A0A059Q9P2"/>
<sequence>MMKIIREAMAGTLESSDVMVRIAPAEGPQHDLLIASSVEKQFGAAIRRTLLEVLQRYEVEPVQVIVDDKGALDCVLRARLETALMRACEGGQLPWEAKDENAE</sequence>
<dbReference type="EMBL" id="KF255992">
    <property type="protein sequence ID" value="AGW45502.1"/>
    <property type="molecule type" value="Genomic_DNA"/>
</dbReference>
<feature type="modified residue" description="O-(phosphoribosyl dephospho-coenzyme A)serine" evidence="4 5">
    <location>
        <position position="15"/>
    </location>
</feature>
<accession>A0A059Q9P2</accession>
<reference evidence="6" key="1">
    <citation type="submission" date="2013-06" db="EMBL/GenBank/DDBJ databases">
        <title>Functional metagenomics reveals novel beta-galactosidases not predictable from gene sequences.</title>
        <authorList>
            <person name="Cheng J."/>
            <person name="Engel K."/>
            <person name="Romantsov T."/>
            <person name="Neufeld J.D."/>
            <person name="Rose D.R."/>
            <person name="Charles T.C."/>
        </authorList>
    </citation>
    <scope>NUCLEOTIDE SEQUENCE</scope>
</reference>
<dbReference type="InterPro" id="IPR023439">
    <property type="entry name" value="Mal_deCO2ase/Cit_lyase_ACP"/>
</dbReference>
<evidence type="ECO:0000256" key="2">
    <source>
        <dbReference type="ARBA" id="ARBA00022490"/>
    </source>
</evidence>
<comment type="subunit">
    <text evidence="4">Oligomer with a subunit composition of (alpha,beta,gamma)6.</text>
</comment>
<dbReference type="HAMAP" id="MF_00805">
    <property type="entry name" value="CitD"/>
    <property type="match status" value="1"/>
</dbReference>
<dbReference type="GO" id="GO:0016829">
    <property type="term" value="F:lyase activity"/>
    <property type="evidence" value="ECO:0007669"/>
    <property type="project" value="UniProtKB-KW"/>
</dbReference>
<organism evidence="6">
    <name type="scientific">uncultured bacterium Lac35B</name>
    <dbReference type="NCBI Taxonomy" id="1403000"/>
    <lineage>
        <taxon>Bacteria</taxon>
        <taxon>environmental samples</taxon>
    </lineage>
</organism>
<protein>
    <recommendedName>
        <fullName evidence="4">Citrate lyase acyl carrier protein</fullName>
    </recommendedName>
    <alternativeName>
        <fullName evidence="4">Citrate lyase gamma chain</fullName>
    </alternativeName>
</protein>
<dbReference type="NCBIfam" id="TIGR01608">
    <property type="entry name" value="citD"/>
    <property type="match status" value="1"/>
</dbReference>
<evidence type="ECO:0000256" key="4">
    <source>
        <dbReference type="HAMAP-Rule" id="MF_00805"/>
    </source>
</evidence>
<comment type="similarity">
    <text evidence="4">Belongs to the CitD family.</text>
</comment>